<gene>
    <name evidence="2" type="ORF">HYN43_023690</name>
</gene>
<organism evidence="2 3">
    <name type="scientific">Mucilaginibacter celer</name>
    <dbReference type="NCBI Taxonomy" id="2305508"/>
    <lineage>
        <taxon>Bacteria</taxon>
        <taxon>Pseudomonadati</taxon>
        <taxon>Bacteroidota</taxon>
        <taxon>Sphingobacteriia</taxon>
        <taxon>Sphingobacteriales</taxon>
        <taxon>Sphingobacteriaceae</taxon>
        <taxon>Mucilaginibacter</taxon>
    </lineage>
</organism>
<sequence length="233" mass="25158">MKKNILIIAAAFVMASCGGKGNNPTPPTPPAPTKAVLTLPLNNALCATGTVVSDSISTITFTWKTAANTDHYDLYLQNLLDKSSKTYSATDNQLALNIKRGTPFSWYVISRSSSSTVTAQSDTWKFYNAGKGEISYPPYPATLTSPTFSQAVTATSGKVNLTWQGKSVLAGTIENYDVYFGTAQSPPLLKDKITDSFLNNVSVTSGQTYYWKVVTHDFIGNSSNSAVYQFSVK</sequence>
<dbReference type="SUPFAM" id="SSF49265">
    <property type="entry name" value="Fibronectin type III"/>
    <property type="match status" value="1"/>
</dbReference>
<feature type="chain" id="PRO_5019826523" description="Fibronectin type-III domain-containing protein" evidence="1">
    <location>
        <begin position="22"/>
        <end position="233"/>
    </location>
</feature>
<name>A0A494W2Y0_9SPHI</name>
<accession>A0A494W2Y0</accession>
<keyword evidence="1" id="KW-0732">Signal</keyword>
<keyword evidence="3" id="KW-1185">Reference proteome</keyword>
<feature type="signal peptide" evidence="1">
    <location>
        <begin position="1"/>
        <end position="21"/>
    </location>
</feature>
<dbReference type="PROSITE" id="PS51257">
    <property type="entry name" value="PROKAR_LIPOPROTEIN"/>
    <property type="match status" value="1"/>
</dbReference>
<dbReference type="Proteomes" id="UP000270046">
    <property type="component" value="Chromosome"/>
</dbReference>
<dbReference type="InterPro" id="IPR036116">
    <property type="entry name" value="FN3_sf"/>
</dbReference>
<evidence type="ECO:0000313" key="3">
    <source>
        <dbReference type="Proteomes" id="UP000270046"/>
    </source>
</evidence>
<evidence type="ECO:0000256" key="1">
    <source>
        <dbReference type="SAM" id="SignalP"/>
    </source>
</evidence>
<reference evidence="2 3" key="1">
    <citation type="submission" date="2018-10" db="EMBL/GenBank/DDBJ databases">
        <title>Genome sequencing of Mucilaginibacter sp. HYN0043.</title>
        <authorList>
            <person name="Kim M."/>
            <person name="Yi H."/>
        </authorList>
    </citation>
    <scope>NUCLEOTIDE SEQUENCE [LARGE SCALE GENOMIC DNA]</scope>
    <source>
        <strain evidence="2 3">HYN0043</strain>
    </source>
</reference>
<dbReference type="AlphaFoldDB" id="A0A494W2Y0"/>
<dbReference type="InterPro" id="IPR013783">
    <property type="entry name" value="Ig-like_fold"/>
</dbReference>
<proteinExistence type="predicted"/>
<evidence type="ECO:0000313" key="2">
    <source>
        <dbReference type="EMBL" id="AYL98103.1"/>
    </source>
</evidence>
<dbReference type="OrthoDB" id="789771at2"/>
<dbReference type="RefSeq" id="WP_119406384.1">
    <property type="nucleotide sequence ID" value="NZ_CP032869.1"/>
</dbReference>
<protein>
    <recommendedName>
        <fullName evidence="4">Fibronectin type-III domain-containing protein</fullName>
    </recommendedName>
</protein>
<dbReference type="Gene3D" id="2.60.40.10">
    <property type="entry name" value="Immunoglobulins"/>
    <property type="match status" value="1"/>
</dbReference>
<evidence type="ECO:0008006" key="4">
    <source>
        <dbReference type="Google" id="ProtNLM"/>
    </source>
</evidence>
<dbReference type="EMBL" id="CP032869">
    <property type="protein sequence ID" value="AYL98103.1"/>
    <property type="molecule type" value="Genomic_DNA"/>
</dbReference>
<dbReference type="KEGG" id="muh:HYN43_023690"/>